<dbReference type="AlphaFoldDB" id="A0A7Y9J0J1"/>
<feature type="domain" description="Glycosyl transferase family 1" evidence="1">
    <location>
        <begin position="173"/>
        <end position="307"/>
    </location>
</feature>
<dbReference type="SUPFAM" id="SSF53756">
    <property type="entry name" value="UDP-Glycosyltransferase/glycogen phosphorylase"/>
    <property type="match status" value="1"/>
</dbReference>
<keyword evidence="4" id="KW-1185">Reference proteome</keyword>
<organism evidence="3 4">
    <name type="scientific">Pigmentiphaga litoralis</name>
    <dbReference type="NCBI Taxonomy" id="516702"/>
    <lineage>
        <taxon>Bacteria</taxon>
        <taxon>Pseudomonadati</taxon>
        <taxon>Pseudomonadota</taxon>
        <taxon>Betaproteobacteria</taxon>
        <taxon>Burkholderiales</taxon>
        <taxon>Alcaligenaceae</taxon>
        <taxon>Pigmentiphaga</taxon>
    </lineage>
</organism>
<feature type="domain" description="Glycosyltransferase subfamily 4-like N-terminal" evidence="2">
    <location>
        <begin position="18"/>
        <end position="119"/>
    </location>
</feature>
<evidence type="ECO:0000313" key="4">
    <source>
        <dbReference type="Proteomes" id="UP000542125"/>
    </source>
</evidence>
<dbReference type="InterPro" id="IPR028098">
    <property type="entry name" value="Glyco_trans_4-like_N"/>
</dbReference>
<dbReference type="Proteomes" id="UP000542125">
    <property type="component" value="Unassembled WGS sequence"/>
</dbReference>
<dbReference type="InterPro" id="IPR001296">
    <property type="entry name" value="Glyco_trans_1"/>
</dbReference>
<reference evidence="3 4" key="1">
    <citation type="submission" date="2020-07" db="EMBL/GenBank/DDBJ databases">
        <title>Genomic Encyclopedia of Type Strains, Phase IV (KMG-V): Genome sequencing to study the core and pangenomes of soil and plant-associated prokaryotes.</title>
        <authorList>
            <person name="Whitman W."/>
        </authorList>
    </citation>
    <scope>NUCLEOTIDE SEQUENCE [LARGE SCALE GENOMIC DNA]</scope>
    <source>
        <strain evidence="3 4">SAS40</strain>
    </source>
</reference>
<protein>
    <submittedName>
        <fullName evidence="3">Glycosyltransferase involved in cell wall biosynthesis</fullName>
    </submittedName>
</protein>
<dbReference type="Gene3D" id="3.40.50.2000">
    <property type="entry name" value="Glycogen Phosphorylase B"/>
    <property type="match status" value="2"/>
</dbReference>
<dbReference type="RefSeq" id="WP_179589485.1">
    <property type="nucleotide sequence ID" value="NZ_JACBYR010000002.1"/>
</dbReference>
<proteinExistence type="predicted"/>
<evidence type="ECO:0000259" key="1">
    <source>
        <dbReference type="Pfam" id="PF00534"/>
    </source>
</evidence>
<keyword evidence="3" id="KW-0808">Transferase</keyword>
<comment type="caution">
    <text evidence="3">The sequence shown here is derived from an EMBL/GenBank/DDBJ whole genome shotgun (WGS) entry which is preliminary data.</text>
</comment>
<accession>A0A7Y9J0J1</accession>
<dbReference type="EMBL" id="JACBYR010000002">
    <property type="protein sequence ID" value="NYE85504.1"/>
    <property type="molecule type" value="Genomic_DNA"/>
</dbReference>
<dbReference type="GO" id="GO:0016757">
    <property type="term" value="F:glycosyltransferase activity"/>
    <property type="evidence" value="ECO:0007669"/>
    <property type="project" value="InterPro"/>
</dbReference>
<dbReference type="PANTHER" id="PTHR12526">
    <property type="entry name" value="GLYCOSYLTRANSFERASE"/>
    <property type="match status" value="1"/>
</dbReference>
<sequence>MRIAQVATLYETVPPQAYGGIERVVSYLTEELVRQGHDVTLFACGGSRTHAKLIECCPCAVRLVEDTADPQAFHFAMLEDVVRQSGNFDLAHFHVDYQHFPFSRRLDCAHLTTLHWRLDIPGLPLLYRAFADVPVVSISEAQRTPLPWLNWQGTVHHGLPTDLLTAGDASGGYLAFLGRIAPSKRPDLAIEIARRANVPLHIGAKIDNGDLHYFERDIRHLFNDPIVHYRGELNEVQKHTFLGAARALIFPIDWPEPFGLVMAEALACGTPVIAFRRGSVPEVIEHGVTGFIVDTVDEAVDAVRRLPEIDRRACRAAFEARFTAPRMVADYLPIYDRLCKASRPRQPQPQPACADLIS</sequence>
<dbReference type="PANTHER" id="PTHR12526:SF595">
    <property type="entry name" value="BLL5217 PROTEIN"/>
    <property type="match status" value="1"/>
</dbReference>
<name>A0A7Y9J0J1_9BURK</name>
<evidence type="ECO:0000313" key="3">
    <source>
        <dbReference type="EMBL" id="NYE85504.1"/>
    </source>
</evidence>
<dbReference type="CDD" id="cd03802">
    <property type="entry name" value="GT4_AviGT4-like"/>
    <property type="match status" value="1"/>
</dbReference>
<dbReference type="Pfam" id="PF13439">
    <property type="entry name" value="Glyco_transf_4"/>
    <property type="match status" value="1"/>
</dbReference>
<evidence type="ECO:0000259" key="2">
    <source>
        <dbReference type="Pfam" id="PF13439"/>
    </source>
</evidence>
<gene>
    <name evidence="3" type="ORF">FHW18_004811</name>
</gene>
<dbReference type="Pfam" id="PF00534">
    <property type="entry name" value="Glycos_transf_1"/>
    <property type="match status" value="1"/>
</dbReference>